<reference evidence="2 3" key="1">
    <citation type="journal article" date="2013" name="Curr. Biol.">
        <title>The Genome of the Foraminiferan Reticulomyxa filosa.</title>
        <authorList>
            <person name="Glockner G."/>
            <person name="Hulsmann N."/>
            <person name="Schleicher M."/>
            <person name="Noegel A.A."/>
            <person name="Eichinger L."/>
            <person name="Gallinger C."/>
            <person name="Pawlowski J."/>
            <person name="Sierra R."/>
            <person name="Euteneuer U."/>
            <person name="Pillet L."/>
            <person name="Moustafa A."/>
            <person name="Platzer M."/>
            <person name="Groth M."/>
            <person name="Szafranski K."/>
            <person name="Schliwa M."/>
        </authorList>
    </citation>
    <scope>NUCLEOTIDE SEQUENCE [LARGE SCALE GENOMIC DNA]</scope>
</reference>
<dbReference type="Proteomes" id="UP000023152">
    <property type="component" value="Unassembled WGS sequence"/>
</dbReference>
<protein>
    <submittedName>
        <fullName evidence="2">Uncharacterized protein</fullName>
    </submittedName>
</protein>
<comment type="caution">
    <text evidence="2">The sequence shown here is derived from an EMBL/GenBank/DDBJ whole genome shotgun (WGS) entry which is preliminary data.</text>
</comment>
<dbReference type="AlphaFoldDB" id="X6LYJ6"/>
<proteinExistence type="predicted"/>
<gene>
    <name evidence="2" type="ORF">RFI_30994</name>
</gene>
<accession>X6LYJ6</accession>
<evidence type="ECO:0000313" key="2">
    <source>
        <dbReference type="EMBL" id="ETO06401.1"/>
    </source>
</evidence>
<evidence type="ECO:0000256" key="1">
    <source>
        <dbReference type="SAM" id="MobiDB-lite"/>
    </source>
</evidence>
<keyword evidence="3" id="KW-1185">Reference proteome</keyword>
<name>X6LYJ6_RETFI</name>
<organism evidence="2 3">
    <name type="scientific">Reticulomyxa filosa</name>
    <dbReference type="NCBI Taxonomy" id="46433"/>
    <lineage>
        <taxon>Eukaryota</taxon>
        <taxon>Sar</taxon>
        <taxon>Rhizaria</taxon>
        <taxon>Retaria</taxon>
        <taxon>Foraminifera</taxon>
        <taxon>Monothalamids</taxon>
        <taxon>Reticulomyxidae</taxon>
        <taxon>Reticulomyxa</taxon>
    </lineage>
</organism>
<evidence type="ECO:0000313" key="3">
    <source>
        <dbReference type="Proteomes" id="UP000023152"/>
    </source>
</evidence>
<sequence length="195" mass="22668">MKFIHSHFNNRLAQEQYGEAKWNKERQGFVKEWNHVVSRVTSNHAKKGQEIANTKSDKDKRRKKENAGSSKDEKEQSMTGSTHLGLGYFRNYLAIEDALNQCQVVTFQKIIGTGSRRCSIVDRHGTSKMIRLILNHLITINNSCLMKWHQFTFLFFKICQGIENNITGKKDEKKESDENRERSCAKLKITCKQED</sequence>
<feature type="region of interest" description="Disordered" evidence="1">
    <location>
        <begin position="42"/>
        <end position="79"/>
    </location>
</feature>
<dbReference type="EMBL" id="ASPP01027171">
    <property type="protein sequence ID" value="ETO06401.1"/>
    <property type="molecule type" value="Genomic_DNA"/>
</dbReference>